<dbReference type="RefSeq" id="WP_066391284.1">
    <property type="nucleotide sequence ID" value="NZ_CP015378.1"/>
</dbReference>
<dbReference type="PANTHER" id="PTHR35789:SF1">
    <property type="entry name" value="SPORE GERMINATION PROTEIN B3"/>
    <property type="match status" value="1"/>
</dbReference>
<dbReference type="Proteomes" id="UP000076623">
    <property type="component" value="Chromosome"/>
</dbReference>
<proteinExistence type="inferred from homology"/>
<dbReference type="InterPro" id="IPR057336">
    <property type="entry name" value="GerAC_N"/>
</dbReference>
<sequence length="374" mass="42663">MRIKPKIMFPLFFLLLTLTGCWGSRGINEQLYIEALGVDYKDGKYIVYTESAVFSSIAKQEGGGAQAADSPVLVGREEGDTLTMAFRKLEKSSQFPLYYGHVQVILFSDRVIKEKLSEVISHIGHDPLIRFTAWIFGTSEDISDVLKAKSLFKQAPTYKVLFHPDTMLIRNHSVNALSMQVLLRNGNEPFGSTIIPNVKLVKGKWREDNDMPVLPTINGGYVLKDMKFKGKLDYEQLRGQEWLTKEEKKNKLEVPLGDTVVQLEVNGYKIHLKEPVRRELKYTIEVKAKATIDENLDIVPRKELEKKIIQKMKKDIEQTYLNGLSIDSDIYNLTRSTYRKSPSLVKKYALQNDSLDSVKVQVQIVHAGSQKYKD</sequence>
<dbReference type="Gene3D" id="3.30.300.210">
    <property type="entry name" value="Nutrient germinant receptor protein C, domain 3"/>
    <property type="match status" value="1"/>
</dbReference>
<organism evidence="10 11">
    <name type="scientific">Fictibacillus phosphorivorans</name>
    <dbReference type="NCBI Taxonomy" id="1221500"/>
    <lineage>
        <taxon>Bacteria</taxon>
        <taxon>Bacillati</taxon>
        <taxon>Bacillota</taxon>
        <taxon>Bacilli</taxon>
        <taxon>Bacillales</taxon>
        <taxon>Fictibacillaceae</taxon>
        <taxon>Fictibacillus</taxon>
    </lineage>
</organism>
<dbReference type="GO" id="GO:0016020">
    <property type="term" value="C:membrane"/>
    <property type="evidence" value="ECO:0007669"/>
    <property type="project" value="UniProtKB-SubCell"/>
</dbReference>
<feature type="domain" description="Spore germination protein N-terminal" evidence="9">
    <location>
        <begin position="25"/>
        <end position="199"/>
    </location>
</feature>
<dbReference type="EMBL" id="CP015378">
    <property type="protein sequence ID" value="ANC75886.1"/>
    <property type="molecule type" value="Genomic_DNA"/>
</dbReference>
<name>A0A160IJJ1_9BACL</name>
<evidence type="ECO:0000313" key="10">
    <source>
        <dbReference type="EMBL" id="ANC75886.1"/>
    </source>
</evidence>
<gene>
    <name evidence="10" type="ORF">ABE65_003270</name>
</gene>
<dbReference type="PANTHER" id="PTHR35789">
    <property type="entry name" value="SPORE GERMINATION PROTEIN B3"/>
    <property type="match status" value="1"/>
</dbReference>
<keyword evidence="11" id="KW-1185">Reference proteome</keyword>
<dbReference type="KEGG" id="fpn:ABE65_003270"/>
<dbReference type="NCBIfam" id="TIGR02887">
    <property type="entry name" value="spore_ger_x_C"/>
    <property type="match status" value="1"/>
</dbReference>
<evidence type="ECO:0000256" key="6">
    <source>
        <dbReference type="ARBA" id="ARBA00023139"/>
    </source>
</evidence>
<dbReference type="GO" id="GO:0009847">
    <property type="term" value="P:spore germination"/>
    <property type="evidence" value="ECO:0007669"/>
    <property type="project" value="InterPro"/>
</dbReference>
<evidence type="ECO:0000256" key="1">
    <source>
        <dbReference type="ARBA" id="ARBA00004635"/>
    </source>
</evidence>
<keyword evidence="4" id="KW-0732">Signal</keyword>
<evidence type="ECO:0000259" key="8">
    <source>
        <dbReference type="Pfam" id="PF05504"/>
    </source>
</evidence>
<dbReference type="InterPro" id="IPR038501">
    <property type="entry name" value="Spore_GerAC_C_sf"/>
</dbReference>
<evidence type="ECO:0000313" key="11">
    <source>
        <dbReference type="Proteomes" id="UP000076623"/>
    </source>
</evidence>
<evidence type="ECO:0000256" key="4">
    <source>
        <dbReference type="ARBA" id="ARBA00022729"/>
    </source>
</evidence>
<comment type="subcellular location">
    <subcellularLocation>
        <location evidence="1">Membrane</location>
        <topology evidence="1">Lipid-anchor</topology>
    </subcellularLocation>
</comment>
<dbReference type="AlphaFoldDB" id="A0A160IJJ1"/>
<keyword evidence="5" id="KW-0472">Membrane</keyword>
<evidence type="ECO:0000259" key="9">
    <source>
        <dbReference type="Pfam" id="PF25198"/>
    </source>
</evidence>
<evidence type="ECO:0000256" key="2">
    <source>
        <dbReference type="ARBA" id="ARBA00007886"/>
    </source>
</evidence>
<dbReference type="InterPro" id="IPR046953">
    <property type="entry name" value="Spore_GerAC-like_C"/>
</dbReference>
<evidence type="ECO:0008006" key="12">
    <source>
        <dbReference type="Google" id="ProtNLM"/>
    </source>
</evidence>
<evidence type="ECO:0000256" key="5">
    <source>
        <dbReference type="ARBA" id="ARBA00023136"/>
    </source>
</evidence>
<dbReference type="PROSITE" id="PS51257">
    <property type="entry name" value="PROKAR_LIPOPROTEIN"/>
    <property type="match status" value="1"/>
</dbReference>
<comment type="similarity">
    <text evidence="2">Belongs to the GerABKC lipoprotein family.</text>
</comment>
<evidence type="ECO:0000256" key="7">
    <source>
        <dbReference type="ARBA" id="ARBA00023288"/>
    </source>
</evidence>
<keyword evidence="3" id="KW-0309">Germination</keyword>
<keyword evidence="6" id="KW-0564">Palmitate</keyword>
<feature type="domain" description="Spore germination GerAC-like C-terminal" evidence="8">
    <location>
        <begin position="218"/>
        <end position="366"/>
    </location>
</feature>
<protein>
    <recommendedName>
        <fullName evidence="12">Ger(X)C family spore germination protein</fullName>
    </recommendedName>
</protein>
<dbReference type="InterPro" id="IPR008844">
    <property type="entry name" value="Spore_GerAC-like"/>
</dbReference>
<accession>A0A160IJJ1</accession>
<dbReference type="Pfam" id="PF05504">
    <property type="entry name" value="Spore_GerAC"/>
    <property type="match status" value="1"/>
</dbReference>
<reference evidence="10 11" key="1">
    <citation type="submission" date="2016-04" db="EMBL/GenBank/DDBJ databases">
        <title>Complete genome sequence of Fictibacillus phosphorivorans G25-29, a strain toxic to nematodes.</title>
        <authorList>
            <person name="Zheng Z."/>
        </authorList>
    </citation>
    <scope>NUCLEOTIDE SEQUENCE [LARGE SCALE GENOMIC DNA]</scope>
    <source>
        <strain evidence="10 11">G25-29</strain>
    </source>
</reference>
<dbReference type="Pfam" id="PF25198">
    <property type="entry name" value="Spore_GerAC_N"/>
    <property type="match status" value="1"/>
</dbReference>
<dbReference type="STRING" id="1221500.ABE65_003270"/>
<keyword evidence="7" id="KW-0449">Lipoprotein</keyword>
<evidence type="ECO:0000256" key="3">
    <source>
        <dbReference type="ARBA" id="ARBA00022544"/>
    </source>
</evidence>